<gene>
    <name evidence="8" type="primary">vanT</name>
    <name evidence="8" type="ORF">DW687_03270</name>
</gene>
<dbReference type="AlphaFoldDB" id="A0A3E3E1D6"/>
<accession>A0A3E3E1D6</accession>
<comment type="similarity">
    <text evidence="4">Belongs to the alanine racemase family.</text>
</comment>
<evidence type="ECO:0000256" key="4">
    <source>
        <dbReference type="HAMAP-Rule" id="MF_01201"/>
    </source>
</evidence>
<dbReference type="CDD" id="cd06825">
    <property type="entry name" value="PLPDE_III_VanT"/>
    <property type="match status" value="1"/>
</dbReference>
<comment type="caution">
    <text evidence="8">The sequence shown here is derived from an EMBL/GenBank/DDBJ whole genome shotgun (WGS) entry which is preliminary data.</text>
</comment>
<dbReference type="SUPFAM" id="SSF50621">
    <property type="entry name" value="Alanine racemase C-terminal domain-like"/>
    <property type="match status" value="1"/>
</dbReference>
<feature type="binding site" evidence="4 6">
    <location>
        <position position="314"/>
    </location>
    <ligand>
        <name>substrate</name>
    </ligand>
</feature>
<evidence type="ECO:0000313" key="9">
    <source>
        <dbReference type="Proteomes" id="UP000261212"/>
    </source>
</evidence>
<dbReference type="Pfam" id="PF01168">
    <property type="entry name" value="Ala_racemase_N"/>
    <property type="match status" value="1"/>
</dbReference>
<organism evidence="8 9">
    <name type="scientific">Anaerofustis stercorihominis</name>
    <dbReference type="NCBI Taxonomy" id="214853"/>
    <lineage>
        <taxon>Bacteria</taxon>
        <taxon>Bacillati</taxon>
        <taxon>Bacillota</taxon>
        <taxon>Clostridia</taxon>
        <taxon>Eubacteriales</taxon>
        <taxon>Eubacteriaceae</taxon>
        <taxon>Anaerofustis</taxon>
    </lineage>
</organism>
<dbReference type="InterPro" id="IPR009006">
    <property type="entry name" value="Ala_racemase/Decarboxylase_C"/>
</dbReference>
<dbReference type="NCBIfam" id="NF033131">
    <property type="entry name" value="vanT-G-Cterm"/>
    <property type="match status" value="1"/>
</dbReference>
<evidence type="ECO:0000313" key="8">
    <source>
        <dbReference type="EMBL" id="RGD75360.1"/>
    </source>
</evidence>
<feature type="active site" description="Proton acceptor; specific for L-alanine" evidence="4">
    <location>
        <position position="265"/>
    </location>
</feature>
<keyword evidence="3 4" id="KW-0413">Isomerase</keyword>
<feature type="binding site" evidence="4 6">
    <location>
        <position position="132"/>
    </location>
    <ligand>
        <name>substrate</name>
    </ligand>
</feature>
<evidence type="ECO:0000256" key="2">
    <source>
        <dbReference type="ARBA" id="ARBA00022898"/>
    </source>
</evidence>
<dbReference type="InterPro" id="IPR000821">
    <property type="entry name" value="Ala_racemase"/>
</dbReference>
<dbReference type="EMBL" id="QUSM01000002">
    <property type="protein sequence ID" value="RGD75360.1"/>
    <property type="molecule type" value="Genomic_DNA"/>
</dbReference>
<dbReference type="PRINTS" id="PR00992">
    <property type="entry name" value="ALARACEMASE"/>
</dbReference>
<name>A0A3E3E1D6_9FIRM</name>
<dbReference type="InterPro" id="IPR029066">
    <property type="entry name" value="PLP-binding_barrel"/>
</dbReference>
<dbReference type="GO" id="GO:0008784">
    <property type="term" value="F:alanine racemase activity"/>
    <property type="evidence" value="ECO:0007669"/>
    <property type="project" value="UniProtKB-UniRule"/>
</dbReference>
<dbReference type="NCBIfam" id="TIGR00492">
    <property type="entry name" value="alr"/>
    <property type="match status" value="1"/>
</dbReference>
<keyword evidence="2 4" id="KW-0663">Pyridoxal phosphate</keyword>
<dbReference type="Proteomes" id="UP000261212">
    <property type="component" value="Unassembled WGS sequence"/>
</dbReference>
<dbReference type="PANTHER" id="PTHR30511">
    <property type="entry name" value="ALANINE RACEMASE"/>
    <property type="match status" value="1"/>
</dbReference>
<comment type="pathway">
    <text evidence="4">Amino-acid biosynthesis; D-alanine biosynthesis; D-alanine from L-alanine: step 1/1.</text>
</comment>
<feature type="modified residue" description="N6-(pyridoxal phosphate)lysine" evidence="4 5">
    <location>
        <position position="38"/>
    </location>
</feature>
<comment type="cofactor">
    <cofactor evidence="1 4 5">
        <name>pyridoxal 5'-phosphate</name>
        <dbReference type="ChEBI" id="CHEBI:597326"/>
    </cofactor>
</comment>
<comment type="function">
    <text evidence="4">Catalyzes the interconversion of L-alanine and D-alanine. May also act on other amino acids.</text>
</comment>
<dbReference type="EC" id="5.1.1.1" evidence="4"/>
<dbReference type="UniPathway" id="UPA00042">
    <property type="reaction ID" value="UER00497"/>
</dbReference>
<feature type="domain" description="Alanine racemase C-terminal" evidence="7">
    <location>
        <begin position="244"/>
        <end position="373"/>
    </location>
</feature>
<dbReference type="HAMAP" id="MF_01201">
    <property type="entry name" value="Ala_racemase"/>
    <property type="match status" value="1"/>
</dbReference>
<dbReference type="InterPro" id="IPR001608">
    <property type="entry name" value="Ala_racemase_N"/>
</dbReference>
<evidence type="ECO:0000256" key="5">
    <source>
        <dbReference type="PIRSR" id="PIRSR600821-50"/>
    </source>
</evidence>
<dbReference type="PANTHER" id="PTHR30511:SF0">
    <property type="entry name" value="ALANINE RACEMASE, CATABOLIC-RELATED"/>
    <property type="match status" value="1"/>
</dbReference>
<dbReference type="Gene3D" id="3.20.20.10">
    <property type="entry name" value="Alanine racemase"/>
    <property type="match status" value="1"/>
</dbReference>
<dbReference type="Pfam" id="PF00842">
    <property type="entry name" value="Ala_racemase_C"/>
    <property type="match status" value="1"/>
</dbReference>
<sequence length="374" mass="42426">MYDKGRAWIELDINNLNNNVNEFKRVLPKGCELMPAIKANAYGHGLVETAEALNKMEIYHFCVAEISEGIRLRKAGVKGEILILGYTHLSNINLVKKYDFTQTVIDYRYASSLDECKLNIKVHIKIDTGMHRLGEHFENITNIIRILSFKNIDVKGVFSHLCVSDSIDKKDIEFTKLQINHFNNIVKVLKENGYTNLKFHIQGSYGVLNYPDLKYDYARVGIALYGVLSKKSDKIKLDLDLKPVLSLKARVEVVRELMKNETVGYGLDFKAEKKCKIAVVSIGYADGISRKLSNNNGFVLINGIKVPIIARICMDQLFIDVSKVDDVKRDDEVVFIGQSGNEEISAEDMANNLDTITNEILSRLGERLKRIYKV</sequence>
<dbReference type="GO" id="GO:0030632">
    <property type="term" value="P:D-alanine biosynthetic process"/>
    <property type="evidence" value="ECO:0007669"/>
    <property type="project" value="UniProtKB-UniRule"/>
</dbReference>
<dbReference type="FunFam" id="3.20.20.10:FF:000002">
    <property type="entry name" value="Alanine racemase"/>
    <property type="match status" value="1"/>
</dbReference>
<reference evidence="8 9" key="1">
    <citation type="submission" date="2018-08" db="EMBL/GenBank/DDBJ databases">
        <title>A genome reference for cultivated species of the human gut microbiota.</title>
        <authorList>
            <person name="Zou Y."/>
            <person name="Xue W."/>
            <person name="Luo G."/>
        </authorList>
    </citation>
    <scope>NUCLEOTIDE SEQUENCE [LARGE SCALE GENOMIC DNA]</scope>
    <source>
        <strain evidence="8 9">AM25-6</strain>
    </source>
</reference>
<feature type="active site" description="Proton acceptor; specific for D-alanine" evidence="4">
    <location>
        <position position="38"/>
    </location>
</feature>
<proteinExistence type="inferred from homology"/>
<evidence type="ECO:0000256" key="3">
    <source>
        <dbReference type="ARBA" id="ARBA00023235"/>
    </source>
</evidence>
<comment type="catalytic activity">
    <reaction evidence="4">
        <text>L-alanine = D-alanine</text>
        <dbReference type="Rhea" id="RHEA:20249"/>
        <dbReference type="ChEBI" id="CHEBI:57416"/>
        <dbReference type="ChEBI" id="CHEBI:57972"/>
        <dbReference type="EC" id="5.1.1.1"/>
    </reaction>
</comment>
<dbReference type="RefSeq" id="WP_117531588.1">
    <property type="nucleotide sequence ID" value="NZ_QUSM01000002.1"/>
</dbReference>
<evidence type="ECO:0000256" key="6">
    <source>
        <dbReference type="PIRSR" id="PIRSR600821-52"/>
    </source>
</evidence>
<dbReference type="PROSITE" id="PS00395">
    <property type="entry name" value="ALANINE_RACEMASE"/>
    <property type="match status" value="1"/>
</dbReference>
<dbReference type="Gene3D" id="2.40.37.10">
    <property type="entry name" value="Lyase, Ornithine Decarboxylase, Chain A, domain 1"/>
    <property type="match status" value="1"/>
</dbReference>
<evidence type="ECO:0000259" key="7">
    <source>
        <dbReference type="SMART" id="SM01005"/>
    </source>
</evidence>
<dbReference type="GO" id="GO:0030170">
    <property type="term" value="F:pyridoxal phosphate binding"/>
    <property type="evidence" value="ECO:0007669"/>
    <property type="project" value="UniProtKB-UniRule"/>
</dbReference>
<evidence type="ECO:0000256" key="1">
    <source>
        <dbReference type="ARBA" id="ARBA00001933"/>
    </source>
</evidence>
<dbReference type="SMART" id="SM01005">
    <property type="entry name" value="Ala_racemase_C"/>
    <property type="match status" value="1"/>
</dbReference>
<protein>
    <recommendedName>
        <fullName evidence="4">Alanine racemase</fullName>
        <ecNumber evidence="4">5.1.1.1</ecNumber>
    </recommendedName>
</protein>
<dbReference type="SUPFAM" id="SSF51419">
    <property type="entry name" value="PLP-binding barrel"/>
    <property type="match status" value="1"/>
</dbReference>
<dbReference type="GO" id="GO:0005829">
    <property type="term" value="C:cytosol"/>
    <property type="evidence" value="ECO:0007669"/>
    <property type="project" value="TreeGrafter"/>
</dbReference>
<dbReference type="InterPro" id="IPR011079">
    <property type="entry name" value="Ala_racemase_C"/>
</dbReference>
<dbReference type="InterPro" id="IPR020622">
    <property type="entry name" value="Ala_racemase_pyridoxalP-BS"/>
</dbReference>